<dbReference type="Proteomes" id="UP001166784">
    <property type="component" value="Unassembled WGS sequence"/>
</dbReference>
<organism evidence="5 6">
    <name type="scientific">Streptomyces marispadix</name>
    <dbReference type="NCBI Taxonomy" id="2922868"/>
    <lineage>
        <taxon>Bacteria</taxon>
        <taxon>Bacillati</taxon>
        <taxon>Actinomycetota</taxon>
        <taxon>Actinomycetes</taxon>
        <taxon>Kitasatosporales</taxon>
        <taxon>Streptomycetaceae</taxon>
        <taxon>Streptomyces</taxon>
    </lineage>
</organism>
<dbReference type="PRINTS" id="PR00080">
    <property type="entry name" value="SDRFAMILY"/>
</dbReference>
<dbReference type="InterPro" id="IPR002347">
    <property type="entry name" value="SDR_fam"/>
</dbReference>
<sequence length="382" mass="41409">MTPTRDAFLSERLYDDVETWAPDVTRRTIDARHWIPRTRPDQLATWIGDFVDARENGPTDPRPEPRHDRRDTSAATAAAHGKTFAESPDKAVAKTVEKASEKRYSKTFAERFGGRLVLITGAGSGIGRATALTFAAAGARVIAVDIDGERAAHTADSAIQAGAAQAWAETADVSDQHRMEKLAAKVADEHGTVDVLVNNAGIGVSGPFLDTSVEDWQRTLDTNLWGVIHGCRLFGRQMADRGQGGHIVNIASAAAYQPTRLLPAYGTSKAAVLMLSECLRAELAGKDIGVTAVCPGFVTTGITGTARFVGLDEAAQRRRRERITRLYKLRGYPPEKAATTIMRAVIRNQAVVTVTPEARVTRAISRIAPRVLRAIARIEPRI</sequence>
<dbReference type="InterPro" id="IPR036291">
    <property type="entry name" value="NAD(P)-bd_dom_sf"/>
</dbReference>
<dbReference type="InterPro" id="IPR029058">
    <property type="entry name" value="AB_hydrolase_fold"/>
</dbReference>
<evidence type="ECO:0000256" key="1">
    <source>
        <dbReference type="ARBA" id="ARBA00006484"/>
    </source>
</evidence>
<dbReference type="Pfam" id="PF00106">
    <property type="entry name" value="adh_short"/>
    <property type="match status" value="1"/>
</dbReference>
<reference evidence="5" key="1">
    <citation type="submission" date="2022-03" db="EMBL/GenBank/DDBJ databases">
        <authorList>
            <person name="Santos J.D.N."/>
            <person name="Kallscheuer N."/>
            <person name="Jogler C."/>
            <person name="Lage O.M."/>
        </authorList>
    </citation>
    <scope>NUCLEOTIDE SEQUENCE</scope>
    <source>
        <strain evidence="5">M600PL45_2</strain>
    </source>
</reference>
<dbReference type="SUPFAM" id="SSF51735">
    <property type="entry name" value="NAD(P)-binding Rossmann-fold domains"/>
    <property type="match status" value="1"/>
</dbReference>
<reference evidence="5" key="2">
    <citation type="journal article" date="2023" name="Int. J. Syst. Evol. Microbiol.">
        <title>Streptomyces marispadix sp. nov., isolated from marine beach sediment of the Northern Coast of Portugal.</title>
        <authorList>
            <person name="dos Santos J.D.N."/>
            <person name="Vitorino I.R."/>
            <person name="Kallscheuer N."/>
            <person name="Srivastava A."/>
            <person name="Krautwurst S."/>
            <person name="Marz M."/>
            <person name="Jogler C."/>
            <person name="Lobo Da Cunha A."/>
            <person name="Catita J."/>
            <person name="Goncalves H."/>
            <person name="Gonzalez I."/>
            <person name="Reyes F."/>
            <person name="Lage O.M."/>
        </authorList>
    </citation>
    <scope>NUCLEOTIDE SEQUENCE</scope>
    <source>
        <strain evidence="5">M600PL45_2</strain>
    </source>
</reference>
<gene>
    <name evidence="5" type="ORF">MMA15_14330</name>
</gene>
<feature type="region of interest" description="Disordered" evidence="4">
    <location>
        <begin position="52"/>
        <end position="90"/>
    </location>
</feature>
<dbReference type="PRINTS" id="PR00081">
    <property type="entry name" value="GDHRDH"/>
</dbReference>
<dbReference type="Gene3D" id="3.40.50.1820">
    <property type="entry name" value="alpha/beta hydrolase"/>
    <property type="match status" value="1"/>
</dbReference>
<dbReference type="Gene3D" id="3.40.50.720">
    <property type="entry name" value="NAD(P)-binding Rossmann-like Domain"/>
    <property type="match status" value="1"/>
</dbReference>
<comment type="similarity">
    <text evidence="1 3">Belongs to the short-chain dehydrogenases/reductases (SDR) family.</text>
</comment>
<name>A0ABS9SZ50_9ACTN</name>
<dbReference type="InterPro" id="IPR020904">
    <property type="entry name" value="Sc_DH/Rdtase_CS"/>
</dbReference>
<proteinExistence type="inferred from homology"/>
<evidence type="ECO:0000313" key="6">
    <source>
        <dbReference type="Proteomes" id="UP001166784"/>
    </source>
</evidence>
<feature type="compositionally biased region" description="Basic and acidic residues" evidence="4">
    <location>
        <begin position="52"/>
        <end position="72"/>
    </location>
</feature>
<evidence type="ECO:0000256" key="3">
    <source>
        <dbReference type="RuleBase" id="RU000363"/>
    </source>
</evidence>
<keyword evidence="6" id="KW-1185">Reference proteome</keyword>
<evidence type="ECO:0000256" key="4">
    <source>
        <dbReference type="SAM" id="MobiDB-lite"/>
    </source>
</evidence>
<comment type="caution">
    <text evidence="5">The sequence shown here is derived from an EMBL/GenBank/DDBJ whole genome shotgun (WGS) entry which is preliminary data.</text>
</comment>
<protein>
    <submittedName>
        <fullName evidence="5">SDR family oxidoreductase</fullName>
    </submittedName>
</protein>
<dbReference type="PROSITE" id="PS00061">
    <property type="entry name" value="ADH_SHORT"/>
    <property type="match status" value="1"/>
</dbReference>
<dbReference type="PANTHER" id="PTHR43391:SF12">
    <property type="entry name" value="OXIDOREDUCTASE EPHD-RELATED"/>
    <property type="match status" value="1"/>
</dbReference>
<dbReference type="EMBL" id="JAKWJU010000002">
    <property type="protein sequence ID" value="MCH6161527.1"/>
    <property type="molecule type" value="Genomic_DNA"/>
</dbReference>
<dbReference type="NCBIfam" id="NF004514">
    <property type="entry name" value="PRK05855.1"/>
    <property type="match status" value="1"/>
</dbReference>
<evidence type="ECO:0000313" key="5">
    <source>
        <dbReference type="EMBL" id="MCH6161527.1"/>
    </source>
</evidence>
<evidence type="ECO:0000256" key="2">
    <source>
        <dbReference type="ARBA" id="ARBA00023002"/>
    </source>
</evidence>
<keyword evidence="2" id="KW-0560">Oxidoreductase</keyword>
<accession>A0ABS9SZ50</accession>
<dbReference type="CDD" id="cd05233">
    <property type="entry name" value="SDR_c"/>
    <property type="match status" value="1"/>
</dbReference>
<dbReference type="PANTHER" id="PTHR43391">
    <property type="entry name" value="RETINOL DEHYDROGENASE-RELATED"/>
    <property type="match status" value="1"/>
</dbReference>